<reference evidence="2" key="1">
    <citation type="submission" date="2021-01" db="EMBL/GenBank/DDBJ databases">
        <title>Whole genome shotgun sequence of Actinoplanes cyaneus NBRC 14990.</title>
        <authorList>
            <person name="Komaki H."/>
            <person name="Tamura T."/>
        </authorList>
    </citation>
    <scope>NUCLEOTIDE SEQUENCE</scope>
    <source>
        <strain evidence="2">NBRC 14990</strain>
    </source>
</reference>
<keyword evidence="3" id="KW-1185">Reference proteome</keyword>
<sequence length="404" mass="44460">MRRRARMGWMGGMEIRQIGVDERETTTFPLQSYAFASSPWSDDELEKYRKRLRFFETVTCLIAEEEGEALAGVVSIPMRQNVRGQVHDMAGVSGVSSHPSARRRGLVRELLTRLLRQTRDEGSTVSALYPFRPSFYARFGYVGIPRTRTVRFTPEGLSELQRRELPGSVQRLRIKDGWEAYDGLQHRLLAERHGFAVFDETRSAEFREEQMWVAIARVGDEVVGGVRYKIDDYGGTLLGSNLFTTGPLGRALLLQFFARHVDQVAHIEVKLGADELPELWGTDMTVTTSAVIENPLHTAAMVRVLDVPGLAGSRVGAGGITVEIAGDELIGGVWELGADDGQLTVKSGGTPSATLTAAGFSALAYGALDPVEVVTRGLGDLDADAISRLGALFPRRLPYLFAQF</sequence>
<proteinExistence type="predicted"/>
<evidence type="ECO:0000259" key="1">
    <source>
        <dbReference type="PROSITE" id="PS51186"/>
    </source>
</evidence>
<dbReference type="GO" id="GO:0030649">
    <property type="term" value="P:aminoglycoside antibiotic catabolic process"/>
    <property type="evidence" value="ECO:0007669"/>
    <property type="project" value="TreeGrafter"/>
</dbReference>
<accession>A0A919MAK7</accession>
<dbReference type="EMBL" id="BOMH01000051">
    <property type="protein sequence ID" value="GID68689.1"/>
    <property type="molecule type" value="Genomic_DNA"/>
</dbReference>
<dbReference type="Gene3D" id="3.30.1050.10">
    <property type="entry name" value="SCP2 sterol-binding domain"/>
    <property type="match status" value="1"/>
</dbReference>
<feature type="domain" description="N-acetyltransferase" evidence="1">
    <location>
        <begin position="13"/>
        <end position="164"/>
    </location>
</feature>
<protein>
    <recommendedName>
        <fullName evidence="1">N-acetyltransferase domain-containing protein</fullName>
    </recommendedName>
</protein>
<organism evidence="2 3">
    <name type="scientific">Actinoplanes cyaneus</name>
    <dbReference type="NCBI Taxonomy" id="52696"/>
    <lineage>
        <taxon>Bacteria</taxon>
        <taxon>Bacillati</taxon>
        <taxon>Actinomycetota</taxon>
        <taxon>Actinomycetes</taxon>
        <taxon>Micromonosporales</taxon>
        <taxon>Micromonosporaceae</taxon>
        <taxon>Actinoplanes</taxon>
    </lineage>
</organism>
<evidence type="ECO:0000313" key="3">
    <source>
        <dbReference type="Proteomes" id="UP000619479"/>
    </source>
</evidence>
<dbReference type="PANTHER" id="PTHR37817:SF1">
    <property type="entry name" value="N-ACETYLTRANSFERASE EIS"/>
    <property type="match status" value="1"/>
</dbReference>
<dbReference type="InterPro" id="IPR036527">
    <property type="entry name" value="SCP2_sterol-bd_dom_sf"/>
</dbReference>
<dbReference type="InterPro" id="IPR051554">
    <property type="entry name" value="Acetyltransferase_Eis"/>
</dbReference>
<gene>
    <name evidence="2" type="ORF">Acy02nite_65700</name>
</gene>
<name>A0A919MAK7_9ACTN</name>
<dbReference type="SUPFAM" id="SSF55729">
    <property type="entry name" value="Acyl-CoA N-acyltransferases (Nat)"/>
    <property type="match status" value="1"/>
</dbReference>
<dbReference type="InterPro" id="IPR000182">
    <property type="entry name" value="GNAT_dom"/>
</dbReference>
<dbReference type="Proteomes" id="UP000619479">
    <property type="component" value="Unassembled WGS sequence"/>
</dbReference>
<dbReference type="GO" id="GO:0034069">
    <property type="term" value="F:aminoglycoside N-acetyltransferase activity"/>
    <property type="evidence" value="ECO:0007669"/>
    <property type="project" value="TreeGrafter"/>
</dbReference>
<dbReference type="PANTHER" id="PTHR37817">
    <property type="entry name" value="N-ACETYLTRANSFERASE EIS"/>
    <property type="match status" value="1"/>
</dbReference>
<dbReference type="InterPro" id="IPR016181">
    <property type="entry name" value="Acyl_CoA_acyltransferase"/>
</dbReference>
<evidence type="ECO:0000313" key="2">
    <source>
        <dbReference type="EMBL" id="GID68689.1"/>
    </source>
</evidence>
<comment type="caution">
    <text evidence="2">The sequence shown here is derived from an EMBL/GenBank/DDBJ whole genome shotgun (WGS) entry which is preliminary data.</text>
</comment>
<dbReference type="AlphaFoldDB" id="A0A919MAK7"/>
<dbReference type="SUPFAM" id="SSF55718">
    <property type="entry name" value="SCP-like"/>
    <property type="match status" value="1"/>
</dbReference>
<dbReference type="Pfam" id="PF13527">
    <property type="entry name" value="Acetyltransf_9"/>
    <property type="match status" value="1"/>
</dbReference>
<dbReference type="PROSITE" id="PS51186">
    <property type="entry name" value="GNAT"/>
    <property type="match status" value="1"/>
</dbReference>
<dbReference type="CDD" id="cd04301">
    <property type="entry name" value="NAT_SF"/>
    <property type="match status" value="1"/>
</dbReference>
<dbReference type="Gene3D" id="3.40.630.30">
    <property type="match status" value="2"/>
</dbReference>